<dbReference type="GO" id="GO:0003676">
    <property type="term" value="F:nucleic acid binding"/>
    <property type="evidence" value="ECO:0007669"/>
    <property type="project" value="InterPro"/>
</dbReference>
<dbReference type="GO" id="GO:0008270">
    <property type="term" value="F:zinc ion binding"/>
    <property type="evidence" value="ECO:0007669"/>
    <property type="project" value="InterPro"/>
</dbReference>
<feature type="region of interest" description="Disordered" evidence="1">
    <location>
        <begin position="1"/>
        <end position="27"/>
    </location>
</feature>
<feature type="region of interest" description="Disordered" evidence="1">
    <location>
        <begin position="178"/>
        <end position="207"/>
    </location>
</feature>
<gene>
    <name evidence="2" type="ORF">E3N88_31258</name>
</gene>
<dbReference type="InterPro" id="IPR036875">
    <property type="entry name" value="Znf_CCHC_sf"/>
</dbReference>
<dbReference type="EMBL" id="SZYD01000015">
    <property type="protein sequence ID" value="KAD3642034.1"/>
    <property type="molecule type" value="Genomic_DNA"/>
</dbReference>
<sequence>MGFVSKTSQSNQSFSNTKRFGRGPNPNLKCTHCNKIGHTVDKCFELVGYPPNLRNRGVNQNSKSNSSTNSGNKSNSGNSSSLPFTPEQIAKLIGLANQTDNKTTDPSSSGVGGPCEVCHRAKQSRVPFPLSDHKSTSVGELIHLDLWGPYKYCQQPDLNHPDSVGVGVSSNDVQNDEISHSEGVTNSDGSGGITLARPSRTSNRTSTLPQKFNDYIIEGKVKYGIEKVGLISVSLQIPCILRRGSGGDGWLNQVRTTTKNGTKNHLILTEPGNLDRKMSVGRDLNHCERHGWVCWWGGIRHSEIDKEEQEMYRVIGKKKDQDQLGGAYCCSDAICE</sequence>
<dbReference type="PANTHER" id="PTHR34222">
    <property type="entry name" value="GAG_PRE-INTEGRS DOMAIN-CONTAINING PROTEIN"/>
    <property type="match status" value="1"/>
</dbReference>
<feature type="compositionally biased region" description="Low complexity" evidence="1">
    <location>
        <begin position="61"/>
        <end position="81"/>
    </location>
</feature>
<comment type="caution">
    <text evidence="2">The sequence shown here is derived from an EMBL/GenBank/DDBJ whole genome shotgun (WGS) entry which is preliminary data.</text>
</comment>
<keyword evidence="3" id="KW-1185">Reference proteome</keyword>
<name>A0A5N6MRV7_9ASTR</name>
<feature type="compositionally biased region" description="Polar residues" evidence="1">
    <location>
        <begin position="1"/>
        <end position="18"/>
    </location>
</feature>
<protein>
    <submittedName>
        <fullName evidence="2">Uncharacterized protein</fullName>
    </submittedName>
</protein>
<dbReference type="PANTHER" id="PTHR34222:SF99">
    <property type="entry name" value="PROTEIN, PUTATIVE-RELATED"/>
    <property type="match status" value="1"/>
</dbReference>
<dbReference type="OrthoDB" id="1746290at2759"/>
<organism evidence="2 3">
    <name type="scientific">Mikania micrantha</name>
    <name type="common">bitter vine</name>
    <dbReference type="NCBI Taxonomy" id="192012"/>
    <lineage>
        <taxon>Eukaryota</taxon>
        <taxon>Viridiplantae</taxon>
        <taxon>Streptophyta</taxon>
        <taxon>Embryophyta</taxon>
        <taxon>Tracheophyta</taxon>
        <taxon>Spermatophyta</taxon>
        <taxon>Magnoliopsida</taxon>
        <taxon>eudicotyledons</taxon>
        <taxon>Gunneridae</taxon>
        <taxon>Pentapetalae</taxon>
        <taxon>asterids</taxon>
        <taxon>campanulids</taxon>
        <taxon>Asterales</taxon>
        <taxon>Asteraceae</taxon>
        <taxon>Asteroideae</taxon>
        <taxon>Heliantheae alliance</taxon>
        <taxon>Eupatorieae</taxon>
        <taxon>Mikania</taxon>
    </lineage>
</organism>
<dbReference type="SUPFAM" id="SSF57756">
    <property type="entry name" value="Retrovirus zinc finger-like domains"/>
    <property type="match status" value="1"/>
</dbReference>
<accession>A0A5N6MRV7</accession>
<evidence type="ECO:0000313" key="2">
    <source>
        <dbReference type="EMBL" id="KAD3642034.1"/>
    </source>
</evidence>
<reference evidence="2 3" key="1">
    <citation type="submission" date="2019-05" db="EMBL/GenBank/DDBJ databases">
        <title>Mikania micrantha, genome provides insights into the molecular mechanism of rapid growth.</title>
        <authorList>
            <person name="Liu B."/>
        </authorList>
    </citation>
    <scope>NUCLEOTIDE SEQUENCE [LARGE SCALE GENOMIC DNA]</scope>
    <source>
        <strain evidence="2">NLD-2019</strain>
        <tissue evidence="2">Leaf</tissue>
    </source>
</reference>
<evidence type="ECO:0000313" key="3">
    <source>
        <dbReference type="Proteomes" id="UP000326396"/>
    </source>
</evidence>
<dbReference type="AlphaFoldDB" id="A0A5N6MRV7"/>
<proteinExistence type="predicted"/>
<feature type="region of interest" description="Disordered" evidence="1">
    <location>
        <begin position="54"/>
        <end position="84"/>
    </location>
</feature>
<dbReference type="Proteomes" id="UP000326396">
    <property type="component" value="Linkage Group LG5"/>
</dbReference>
<evidence type="ECO:0000256" key="1">
    <source>
        <dbReference type="SAM" id="MobiDB-lite"/>
    </source>
</evidence>